<keyword evidence="3" id="KW-1185">Reference proteome</keyword>
<organism evidence="2 3">
    <name type="scientific">Pseudidiomarina insulisalsae</name>
    <dbReference type="NCBI Taxonomy" id="575789"/>
    <lineage>
        <taxon>Bacteria</taxon>
        <taxon>Pseudomonadati</taxon>
        <taxon>Pseudomonadota</taxon>
        <taxon>Gammaproteobacteria</taxon>
        <taxon>Alteromonadales</taxon>
        <taxon>Idiomarinaceae</taxon>
        <taxon>Pseudidiomarina</taxon>
    </lineage>
</organism>
<protein>
    <submittedName>
        <fullName evidence="2">Uncharacterized protein</fullName>
    </submittedName>
</protein>
<dbReference type="Proteomes" id="UP000288259">
    <property type="component" value="Unassembled WGS sequence"/>
</dbReference>
<gene>
    <name evidence="2" type="ORF">CWI71_09045</name>
</gene>
<feature type="signal peptide" evidence="1">
    <location>
        <begin position="1"/>
        <end position="19"/>
    </location>
</feature>
<sequence>MKKILILGVLALSFFSASAHSCSFRIKGGDLIRCGMTKIEVMDKIGQPNLRDKILYTSIKINNTLLHKTTIITTRFLQKVQMSAQRGTRRVMPIILLAEALSGCWTV</sequence>
<evidence type="ECO:0000256" key="1">
    <source>
        <dbReference type="SAM" id="SignalP"/>
    </source>
</evidence>
<feature type="chain" id="PRO_5019261495" evidence="1">
    <location>
        <begin position="20"/>
        <end position="107"/>
    </location>
</feature>
<reference evidence="3" key="1">
    <citation type="journal article" date="2018" name="Front. Microbiol.">
        <title>Genome-Based Analysis Reveals the Taxonomy and Diversity of the Family Idiomarinaceae.</title>
        <authorList>
            <person name="Liu Y."/>
            <person name="Lai Q."/>
            <person name="Shao Z."/>
        </authorList>
    </citation>
    <scope>NUCLEOTIDE SEQUENCE [LARGE SCALE GENOMIC DNA]</scope>
    <source>
        <strain evidence="3">CVS-6</strain>
    </source>
</reference>
<comment type="caution">
    <text evidence="2">The sequence shown here is derived from an EMBL/GenBank/DDBJ whole genome shotgun (WGS) entry which is preliminary data.</text>
</comment>
<accession>A0A432YF22</accession>
<dbReference type="OrthoDB" id="6238221at2"/>
<dbReference type="AlphaFoldDB" id="A0A432YF22"/>
<keyword evidence="1" id="KW-0732">Signal</keyword>
<evidence type="ECO:0000313" key="2">
    <source>
        <dbReference type="EMBL" id="RUO59553.1"/>
    </source>
</evidence>
<evidence type="ECO:0000313" key="3">
    <source>
        <dbReference type="Proteomes" id="UP000288259"/>
    </source>
</evidence>
<dbReference type="EMBL" id="PIPY01000008">
    <property type="protein sequence ID" value="RUO59553.1"/>
    <property type="molecule type" value="Genomic_DNA"/>
</dbReference>
<dbReference type="RefSeq" id="WP_126754940.1">
    <property type="nucleotide sequence ID" value="NZ_PIPY01000008.1"/>
</dbReference>
<proteinExistence type="predicted"/>
<name>A0A432YF22_9GAMM</name>